<dbReference type="EMBL" id="JAPWDV010000002">
    <property type="protein sequence ID" value="KAJ6220363.1"/>
    <property type="molecule type" value="Genomic_DNA"/>
</dbReference>
<feature type="compositionally biased region" description="Low complexity" evidence="1">
    <location>
        <begin position="111"/>
        <end position="134"/>
    </location>
</feature>
<accession>A0A9Q0M845</accession>
<sequence>MPSERQQLHRESMALINSEFAEMYKLLDDLNAKLNGEAGENEPSLETYVEISKGRTASPVTEIQMREPSQMSQRYDDISVKFYRKTNQNGPSLETDVEISKGKTVSSNLYSSPTQSTQPTSPLGKSSTSNSSSL</sequence>
<dbReference type="Proteomes" id="UP001142055">
    <property type="component" value="Chromosome 2"/>
</dbReference>
<comment type="caution">
    <text evidence="2">The sequence shown here is derived from an EMBL/GenBank/DDBJ whole genome shotgun (WGS) entry which is preliminary data.</text>
</comment>
<gene>
    <name evidence="2" type="ORF">RDWZM_006175</name>
</gene>
<feature type="region of interest" description="Disordered" evidence="1">
    <location>
        <begin position="86"/>
        <end position="134"/>
    </location>
</feature>
<dbReference type="AlphaFoldDB" id="A0A9Q0M845"/>
<organism evidence="2 3">
    <name type="scientific">Blomia tropicalis</name>
    <name type="common">Mite</name>
    <dbReference type="NCBI Taxonomy" id="40697"/>
    <lineage>
        <taxon>Eukaryota</taxon>
        <taxon>Metazoa</taxon>
        <taxon>Ecdysozoa</taxon>
        <taxon>Arthropoda</taxon>
        <taxon>Chelicerata</taxon>
        <taxon>Arachnida</taxon>
        <taxon>Acari</taxon>
        <taxon>Acariformes</taxon>
        <taxon>Sarcoptiformes</taxon>
        <taxon>Astigmata</taxon>
        <taxon>Glycyphagoidea</taxon>
        <taxon>Echimyopodidae</taxon>
        <taxon>Blomia</taxon>
    </lineage>
</organism>
<evidence type="ECO:0000256" key="1">
    <source>
        <dbReference type="SAM" id="MobiDB-lite"/>
    </source>
</evidence>
<reference evidence="2" key="1">
    <citation type="submission" date="2022-12" db="EMBL/GenBank/DDBJ databases">
        <title>Genome assemblies of Blomia tropicalis.</title>
        <authorList>
            <person name="Cui Y."/>
        </authorList>
    </citation>
    <scope>NUCLEOTIDE SEQUENCE</scope>
    <source>
        <tissue evidence="2">Adult mites</tissue>
    </source>
</reference>
<protein>
    <submittedName>
        <fullName evidence="2">Uncharacterized protein</fullName>
    </submittedName>
</protein>
<evidence type="ECO:0000313" key="2">
    <source>
        <dbReference type="EMBL" id="KAJ6220363.1"/>
    </source>
</evidence>
<evidence type="ECO:0000313" key="3">
    <source>
        <dbReference type="Proteomes" id="UP001142055"/>
    </source>
</evidence>
<proteinExistence type="predicted"/>
<name>A0A9Q0M845_BLOTA</name>
<keyword evidence="3" id="KW-1185">Reference proteome</keyword>